<evidence type="ECO:0000313" key="3">
    <source>
        <dbReference type="EMBL" id="BBO31728.1"/>
    </source>
</evidence>
<dbReference type="InterPro" id="IPR003675">
    <property type="entry name" value="Rce1/LyrA-like_dom"/>
</dbReference>
<dbReference type="Proteomes" id="UP000326837">
    <property type="component" value="Chromosome"/>
</dbReference>
<dbReference type="GO" id="GO:0080120">
    <property type="term" value="P:CAAX-box protein maturation"/>
    <property type="evidence" value="ECO:0007669"/>
    <property type="project" value="UniProtKB-ARBA"/>
</dbReference>
<dbReference type="AlphaFoldDB" id="A0A5K7X5C1"/>
<feature type="transmembrane region" description="Helical" evidence="1">
    <location>
        <begin position="216"/>
        <end position="249"/>
    </location>
</feature>
<dbReference type="GO" id="GO:0004175">
    <property type="term" value="F:endopeptidase activity"/>
    <property type="evidence" value="ECO:0007669"/>
    <property type="project" value="UniProtKB-ARBA"/>
</dbReference>
<dbReference type="PANTHER" id="PTHR36435:SF1">
    <property type="entry name" value="CAAX AMINO TERMINAL PROTEASE FAMILY PROTEIN"/>
    <property type="match status" value="1"/>
</dbReference>
<keyword evidence="1" id="KW-0812">Transmembrane</keyword>
<evidence type="ECO:0000313" key="4">
    <source>
        <dbReference type="Proteomes" id="UP000326837"/>
    </source>
</evidence>
<feature type="domain" description="CAAX prenyl protease 2/Lysostaphin resistance protein A-like" evidence="2">
    <location>
        <begin position="181"/>
        <end position="268"/>
    </location>
</feature>
<protein>
    <recommendedName>
        <fullName evidence="2">CAAX prenyl protease 2/Lysostaphin resistance protein A-like domain-containing protein</fullName>
    </recommendedName>
</protein>
<feature type="transmembrane region" description="Helical" evidence="1">
    <location>
        <begin position="136"/>
        <end position="162"/>
    </location>
</feature>
<gene>
    <name evidence="3" type="ORF">PLANPX_1340</name>
</gene>
<keyword evidence="1" id="KW-1133">Transmembrane helix</keyword>
<dbReference type="Pfam" id="PF02517">
    <property type="entry name" value="Rce1-like"/>
    <property type="match status" value="1"/>
</dbReference>
<feature type="transmembrane region" description="Helical" evidence="1">
    <location>
        <begin position="103"/>
        <end position="124"/>
    </location>
</feature>
<dbReference type="InterPro" id="IPR052710">
    <property type="entry name" value="CAAX_protease"/>
</dbReference>
<organism evidence="3 4">
    <name type="scientific">Lacipirellula parvula</name>
    <dbReference type="NCBI Taxonomy" id="2650471"/>
    <lineage>
        <taxon>Bacteria</taxon>
        <taxon>Pseudomonadati</taxon>
        <taxon>Planctomycetota</taxon>
        <taxon>Planctomycetia</taxon>
        <taxon>Pirellulales</taxon>
        <taxon>Lacipirellulaceae</taxon>
        <taxon>Lacipirellula</taxon>
    </lineage>
</organism>
<evidence type="ECO:0000256" key="1">
    <source>
        <dbReference type="SAM" id="Phobius"/>
    </source>
</evidence>
<keyword evidence="1" id="KW-0472">Membrane</keyword>
<keyword evidence="4" id="KW-1185">Reference proteome</keyword>
<dbReference type="RefSeq" id="WP_152097816.1">
    <property type="nucleotide sequence ID" value="NZ_AP021861.1"/>
</dbReference>
<name>A0A5K7X5C1_9BACT</name>
<dbReference type="EMBL" id="AP021861">
    <property type="protein sequence ID" value="BBO31728.1"/>
    <property type="molecule type" value="Genomic_DNA"/>
</dbReference>
<proteinExistence type="predicted"/>
<reference evidence="4" key="1">
    <citation type="submission" date="2019-10" db="EMBL/GenBank/DDBJ databases">
        <title>Lacipirellula parvula gen. nov., sp. nov., representing a lineage of planctomycetes widespread in freshwater anoxic habitats, and description of the family Lacipirellulaceae.</title>
        <authorList>
            <person name="Dedysh S.N."/>
            <person name="Kulichevskaya I.S."/>
            <person name="Beletsky A.V."/>
            <person name="Rakitin A.L."/>
            <person name="Mardanov A.V."/>
            <person name="Ivanova A.A."/>
            <person name="Saltykova V.X."/>
            <person name="Rijpstra W.I.C."/>
            <person name="Sinninghe Damste J.S."/>
            <person name="Ravin N.V."/>
        </authorList>
    </citation>
    <scope>NUCLEOTIDE SEQUENCE [LARGE SCALE GENOMIC DNA]</scope>
    <source>
        <strain evidence="4">PX69</strain>
    </source>
</reference>
<dbReference type="KEGG" id="lpav:PLANPX_1340"/>
<dbReference type="PANTHER" id="PTHR36435">
    <property type="entry name" value="SLR1288 PROTEIN"/>
    <property type="match status" value="1"/>
</dbReference>
<sequence>MDKIDGDADAVSEPVVVYVECWRCALPAAVDSPECPHCFARPQAARRRPFARVEPSRDEFWQLKTLFISYGMMLAIGILHAVLFEQRFGDVDHLTADMQWEAWLQVACIELVDTLLVLGTYFTLRRSDQPPAAPEALSFWIWPASLPMLVGMLVLNLGYHALLRDVIGIISIEDELTQSPSWLAFFAICVQPAIVEELYCRGLVFRVLRPVAGTHGIVWISALMFGLMHVAAMLSIPYLILFGAFVGYMRLKSGAVWLPMVLHFLHNLAVMLYEWNF</sequence>
<evidence type="ECO:0000259" key="2">
    <source>
        <dbReference type="Pfam" id="PF02517"/>
    </source>
</evidence>
<accession>A0A5K7X5C1</accession>
<feature type="transmembrane region" description="Helical" evidence="1">
    <location>
        <begin position="65"/>
        <end position="83"/>
    </location>
</feature>
<feature type="transmembrane region" description="Helical" evidence="1">
    <location>
        <begin position="255"/>
        <end position="273"/>
    </location>
</feature>